<feature type="transmembrane region" description="Helical" evidence="1">
    <location>
        <begin position="154"/>
        <end position="180"/>
    </location>
</feature>
<keyword evidence="1" id="KW-0472">Membrane</keyword>
<feature type="transmembrane region" description="Helical" evidence="1">
    <location>
        <begin position="12"/>
        <end position="28"/>
    </location>
</feature>
<dbReference type="Pfam" id="PF06195">
    <property type="entry name" value="DUF996"/>
    <property type="match status" value="1"/>
</dbReference>
<keyword evidence="1" id="KW-0812">Transmembrane</keyword>
<dbReference type="Proteomes" id="UP000250272">
    <property type="component" value="Chromosome"/>
</dbReference>
<evidence type="ECO:0000256" key="1">
    <source>
        <dbReference type="SAM" id="Phobius"/>
    </source>
</evidence>
<proteinExistence type="predicted"/>
<evidence type="ECO:0000313" key="2">
    <source>
        <dbReference type="EMBL" id="ASJ04405.1"/>
    </source>
</evidence>
<keyword evidence="3" id="KW-1185">Reference proteome</keyword>
<feature type="transmembrane region" description="Helical" evidence="1">
    <location>
        <begin position="106"/>
        <end position="133"/>
    </location>
</feature>
<dbReference type="AlphaFoldDB" id="A0A2Z2MI50"/>
<feature type="transmembrane region" description="Helical" evidence="1">
    <location>
        <begin position="34"/>
        <end position="53"/>
    </location>
</feature>
<dbReference type="KEGG" id="tbs:A3L01_03145"/>
<feature type="transmembrane region" description="Helical" evidence="1">
    <location>
        <begin position="65"/>
        <end position="86"/>
    </location>
</feature>
<name>A0A2Z2MI50_9EURY</name>
<dbReference type="EMBL" id="CP015101">
    <property type="protein sequence ID" value="ASJ04405.1"/>
    <property type="molecule type" value="Genomic_DNA"/>
</dbReference>
<sequence length="199" mass="21346">MGVDIKSEKTLGLVGSVLAIVGGFTGVIPYVGVFMGTVSLVGAILVLVALKGIGDKVGDDRPFKYYLYSIVVAFVGSVIAMIFILVGALSISNATIAGMRALEHPWGFFGTGMLVFGFLAFIAVLVLGVYFAKGAWEAMYEITGVEEFQKTAKWLWWGALTAIILVGFVLLLVAAVYQIIGFANLPEELEPENRVLMEP</sequence>
<keyword evidence="1" id="KW-1133">Transmembrane helix</keyword>
<protein>
    <recommendedName>
        <fullName evidence="4">DUF996 domain-containing protein</fullName>
    </recommendedName>
</protein>
<evidence type="ECO:0008006" key="4">
    <source>
        <dbReference type="Google" id="ProtNLM"/>
    </source>
</evidence>
<organism evidence="2 3">
    <name type="scientific">Thermococcus barossii</name>
    <dbReference type="NCBI Taxonomy" id="54077"/>
    <lineage>
        <taxon>Archaea</taxon>
        <taxon>Methanobacteriati</taxon>
        <taxon>Methanobacteriota</taxon>
        <taxon>Thermococci</taxon>
        <taxon>Thermococcales</taxon>
        <taxon>Thermococcaceae</taxon>
        <taxon>Thermococcus</taxon>
    </lineage>
</organism>
<reference evidence="2 3" key="1">
    <citation type="submission" date="2016-04" db="EMBL/GenBank/DDBJ databases">
        <title>Complete genome sequence of Thermococcus barossii type strain SHCK-94.</title>
        <authorList>
            <person name="Oger P.M."/>
        </authorList>
    </citation>
    <scope>NUCLEOTIDE SEQUENCE [LARGE SCALE GENOMIC DNA]</scope>
    <source>
        <strain evidence="2 3">SHCK-94</strain>
    </source>
</reference>
<dbReference type="OrthoDB" id="86307at2157"/>
<dbReference type="InterPro" id="IPR010397">
    <property type="entry name" value="DUF996"/>
</dbReference>
<gene>
    <name evidence="2" type="ORF">A3L01_03145</name>
</gene>
<accession>A0A2Z2MI50</accession>
<evidence type="ECO:0000313" key="3">
    <source>
        <dbReference type="Proteomes" id="UP000250272"/>
    </source>
</evidence>